<proteinExistence type="predicted"/>
<feature type="domain" description="FKB95-like N-terminal Kelch" evidence="1">
    <location>
        <begin position="4"/>
        <end position="132"/>
    </location>
</feature>
<dbReference type="PANTHER" id="PTHR24414">
    <property type="entry name" value="F-BOX/KELCH-REPEAT PROTEIN SKIP4"/>
    <property type="match status" value="1"/>
</dbReference>
<organism evidence="2 3">
    <name type="scientific">Eruca vesicaria subsp. sativa</name>
    <name type="common">Garden rocket</name>
    <name type="synonym">Eruca sativa</name>
    <dbReference type="NCBI Taxonomy" id="29727"/>
    <lineage>
        <taxon>Eukaryota</taxon>
        <taxon>Viridiplantae</taxon>
        <taxon>Streptophyta</taxon>
        <taxon>Embryophyta</taxon>
        <taxon>Tracheophyta</taxon>
        <taxon>Spermatophyta</taxon>
        <taxon>Magnoliopsida</taxon>
        <taxon>eudicotyledons</taxon>
        <taxon>Gunneridae</taxon>
        <taxon>Pentapetalae</taxon>
        <taxon>rosids</taxon>
        <taxon>malvids</taxon>
        <taxon>Brassicales</taxon>
        <taxon>Brassicaceae</taxon>
        <taxon>Brassiceae</taxon>
        <taxon>Eruca</taxon>
    </lineage>
</organism>
<protein>
    <recommendedName>
        <fullName evidence="1">FKB95-like N-terminal Kelch domain-containing protein</fullName>
    </recommendedName>
</protein>
<name>A0ABC8L7T8_ERUVS</name>
<comment type="caution">
    <text evidence="2">The sequence shown here is derived from an EMBL/GenBank/DDBJ whole genome shotgun (WGS) entry which is preliminary data.</text>
</comment>
<gene>
    <name evidence="2" type="ORF">ERUC_LOCUS30590</name>
</gene>
<dbReference type="InterPro" id="IPR050354">
    <property type="entry name" value="F-box/kelch-repeat_ARATH"/>
</dbReference>
<dbReference type="InterPro" id="IPR057499">
    <property type="entry name" value="Kelch_FKB95"/>
</dbReference>
<dbReference type="EMBL" id="CAKOAT010398488">
    <property type="protein sequence ID" value="CAH8366450.1"/>
    <property type="molecule type" value="Genomic_DNA"/>
</dbReference>
<reference evidence="2 3" key="1">
    <citation type="submission" date="2022-03" db="EMBL/GenBank/DDBJ databases">
        <authorList>
            <person name="Macdonald S."/>
            <person name="Ahmed S."/>
            <person name="Newling K."/>
        </authorList>
    </citation>
    <scope>NUCLEOTIDE SEQUENCE [LARGE SCALE GENOMIC DNA]</scope>
</reference>
<accession>A0ABC8L7T8</accession>
<dbReference type="Proteomes" id="UP001642260">
    <property type="component" value="Unassembled WGS sequence"/>
</dbReference>
<dbReference type="Pfam" id="PF25210">
    <property type="entry name" value="Kelch_FKB95"/>
    <property type="match status" value="1"/>
</dbReference>
<dbReference type="InterPro" id="IPR015915">
    <property type="entry name" value="Kelch-typ_b-propeller"/>
</dbReference>
<evidence type="ECO:0000313" key="3">
    <source>
        <dbReference type="Proteomes" id="UP001642260"/>
    </source>
</evidence>
<evidence type="ECO:0000259" key="1">
    <source>
        <dbReference type="Pfam" id="PF25210"/>
    </source>
</evidence>
<dbReference type="SUPFAM" id="SSF117281">
    <property type="entry name" value="Kelch motif"/>
    <property type="match status" value="1"/>
</dbReference>
<dbReference type="AlphaFoldDB" id="A0ABC8L7T8"/>
<sequence>MELNDWIYDVKEKKWSVAGMGLRKNWSNSWCVIDNVMFSYSGLKYVWYDSESRTWKDVCGLEVLKKYRSSNSSVYPNGRVVELVNYGGKLVIIWDRFERRGRSQNKNIWCAVVALERIHEGFWGKIEWFDVVHTVPKSYEFLRCLPVLV</sequence>
<keyword evidence="3" id="KW-1185">Reference proteome</keyword>
<dbReference type="PANTHER" id="PTHR24414:SF90">
    <property type="entry name" value="F-BOX DOMAIN-CONTAINING PROTEIN"/>
    <property type="match status" value="1"/>
</dbReference>
<evidence type="ECO:0000313" key="2">
    <source>
        <dbReference type="EMBL" id="CAH8366450.1"/>
    </source>
</evidence>